<gene>
    <name evidence="1" type="ordered locus">KNP414_05116</name>
</gene>
<evidence type="ECO:0000313" key="2">
    <source>
        <dbReference type="Proteomes" id="UP000006620"/>
    </source>
</evidence>
<dbReference type="Proteomes" id="UP000006620">
    <property type="component" value="Chromosome"/>
</dbReference>
<name>F8F9F1_PAEMK</name>
<dbReference type="PATRIC" id="fig|1036673.3.peg.4731"/>
<accession>F8F9F1</accession>
<reference evidence="1 2" key="2">
    <citation type="journal article" date="2013" name="Genome Announc.">
        <title>Genome Sequence of Growth-Improving Paenibacillus mucilaginosus Strain KNP414.</title>
        <authorList>
            <person name="Lu J.J."/>
            <person name="Wang J.F."/>
            <person name="Hu X.F."/>
        </authorList>
    </citation>
    <scope>NUCLEOTIDE SEQUENCE [LARGE SCALE GENOMIC DNA]</scope>
    <source>
        <strain evidence="1 2">KNP414</strain>
    </source>
</reference>
<evidence type="ECO:0000313" key="1">
    <source>
        <dbReference type="EMBL" id="AEI43640.1"/>
    </source>
</evidence>
<dbReference type="EMBL" id="CP002869">
    <property type="protein sequence ID" value="AEI43640.1"/>
    <property type="molecule type" value="Genomic_DNA"/>
</dbReference>
<reference evidence="2" key="1">
    <citation type="submission" date="2011-06" db="EMBL/GenBank/DDBJ databases">
        <title>Complete genome sequence of Paenibacillus mucilaginosus KNP414.</title>
        <authorList>
            <person name="Wang J."/>
            <person name="Hu S."/>
            <person name="Hu X."/>
            <person name="Zhang B."/>
            <person name="Dong D."/>
            <person name="Zhang S."/>
            <person name="Zhao K."/>
            <person name="Wu D."/>
        </authorList>
    </citation>
    <scope>NUCLEOTIDE SEQUENCE [LARGE SCALE GENOMIC DNA]</scope>
    <source>
        <strain evidence="2">KNP414</strain>
    </source>
</reference>
<dbReference type="HOGENOM" id="CLU_2480416_0_0_9"/>
<proteinExistence type="predicted"/>
<protein>
    <submittedName>
        <fullName evidence="1">Uncharacterized protein</fullName>
    </submittedName>
</protein>
<dbReference type="AlphaFoldDB" id="F8F9F1"/>
<sequence>MPSAWRIAHVPLSFCFRLQGFYVQAILNRQYYAADGEGVDMSSLQRKVLGYTAYGMGQSNSKGGNNRTWNCGFTYSSRSSSSMLRLT</sequence>
<organism evidence="1 2">
    <name type="scientific">Paenibacillus mucilaginosus (strain KNP414)</name>
    <dbReference type="NCBI Taxonomy" id="1036673"/>
    <lineage>
        <taxon>Bacteria</taxon>
        <taxon>Bacillati</taxon>
        <taxon>Bacillota</taxon>
        <taxon>Bacilli</taxon>
        <taxon>Bacillales</taxon>
        <taxon>Paenibacillaceae</taxon>
        <taxon>Paenibacillus</taxon>
    </lineage>
</organism>
<dbReference type="KEGG" id="pms:KNP414_05116"/>